<dbReference type="Proteomes" id="UP000696485">
    <property type="component" value="Unassembled WGS sequence"/>
</dbReference>
<feature type="non-terminal residue" evidence="2">
    <location>
        <position position="70"/>
    </location>
</feature>
<accession>A0A9P5SIW9</accession>
<feature type="compositionally biased region" description="Low complexity" evidence="1">
    <location>
        <begin position="11"/>
        <end position="31"/>
    </location>
</feature>
<proteinExistence type="predicted"/>
<protein>
    <submittedName>
        <fullName evidence="2">Uncharacterized protein</fullName>
    </submittedName>
</protein>
<feature type="compositionally biased region" description="Polar residues" evidence="1">
    <location>
        <begin position="32"/>
        <end position="44"/>
    </location>
</feature>
<dbReference type="AlphaFoldDB" id="A0A9P5SIW9"/>
<evidence type="ECO:0000313" key="2">
    <source>
        <dbReference type="EMBL" id="KAF9330921.1"/>
    </source>
</evidence>
<name>A0A9P5SIW9_9FUNG</name>
<keyword evidence="3" id="KW-1185">Reference proteome</keyword>
<feature type="region of interest" description="Disordered" evidence="1">
    <location>
        <begin position="1"/>
        <end position="44"/>
    </location>
</feature>
<organism evidence="2 3">
    <name type="scientific">Podila minutissima</name>
    <dbReference type="NCBI Taxonomy" id="64525"/>
    <lineage>
        <taxon>Eukaryota</taxon>
        <taxon>Fungi</taxon>
        <taxon>Fungi incertae sedis</taxon>
        <taxon>Mucoromycota</taxon>
        <taxon>Mortierellomycotina</taxon>
        <taxon>Mortierellomycetes</taxon>
        <taxon>Mortierellales</taxon>
        <taxon>Mortierellaceae</taxon>
        <taxon>Podila</taxon>
    </lineage>
</organism>
<gene>
    <name evidence="2" type="ORF">BG006_006191</name>
</gene>
<dbReference type="EMBL" id="JAAAUY010000361">
    <property type="protein sequence ID" value="KAF9330921.1"/>
    <property type="molecule type" value="Genomic_DNA"/>
</dbReference>
<sequence>MGTGTQGHTAVLSITSSSTSSSSNLVSSMSNPHRNSLKGSSNNVRWPVNLNQLAAISLDDDSDLDRSLTD</sequence>
<reference evidence="2" key="1">
    <citation type="journal article" date="2020" name="Fungal Divers.">
        <title>Resolving the Mortierellaceae phylogeny through synthesis of multi-gene phylogenetics and phylogenomics.</title>
        <authorList>
            <person name="Vandepol N."/>
            <person name="Liber J."/>
            <person name="Desiro A."/>
            <person name="Na H."/>
            <person name="Kennedy M."/>
            <person name="Barry K."/>
            <person name="Grigoriev I.V."/>
            <person name="Miller A.N."/>
            <person name="O'Donnell K."/>
            <person name="Stajich J.E."/>
            <person name="Bonito G."/>
        </authorList>
    </citation>
    <scope>NUCLEOTIDE SEQUENCE</scope>
    <source>
        <strain evidence="2">NVP1</strain>
    </source>
</reference>
<evidence type="ECO:0000313" key="3">
    <source>
        <dbReference type="Proteomes" id="UP000696485"/>
    </source>
</evidence>
<comment type="caution">
    <text evidence="2">The sequence shown here is derived from an EMBL/GenBank/DDBJ whole genome shotgun (WGS) entry which is preliminary data.</text>
</comment>
<evidence type="ECO:0000256" key="1">
    <source>
        <dbReference type="SAM" id="MobiDB-lite"/>
    </source>
</evidence>